<proteinExistence type="predicted"/>
<evidence type="ECO:0000313" key="3">
    <source>
        <dbReference type="Proteomes" id="UP000031668"/>
    </source>
</evidence>
<dbReference type="Pfam" id="PF03184">
    <property type="entry name" value="DDE_1"/>
    <property type="match status" value="1"/>
</dbReference>
<dbReference type="EMBL" id="JWZT01001384">
    <property type="protein sequence ID" value="KII72139.1"/>
    <property type="molecule type" value="Genomic_DNA"/>
</dbReference>
<accession>A0A0C2J2U5</accession>
<dbReference type="OrthoDB" id="5988057at2759"/>
<dbReference type="AlphaFoldDB" id="A0A0C2J2U5"/>
<name>A0A0C2J2U5_THEKT</name>
<sequence length="169" mass="19179">MAFISDKFNAYLKTERSLQNWQNNTNPDRKSKRTRKAEDIEKALLHERNNIKFKKLNGEKQDPLFCAESWSSDAPSAETFSFKNNEATACKLAKEQATLLFACSMDGSEKLKPLTVGKSKNPLCFKNNNANDHSTLPPVTFVNFLYSLKMIKSNPDACDCDDYGVFFTD</sequence>
<reference evidence="2 3" key="1">
    <citation type="journal article" date="2014" name="Genome Biol. Evol.">
        <title>The genome of the myxosporean Thelohanellus kitauei shows adaptations to nutrient acquisition within its fish host.</title>
        <authorList>
            <person name="Yang Y."/>
            <person name="Xiong J."/>
            <person name="Zhou Z."/>
            <person name="Huo F."/>
            <person name="Miao W."/>
            <person name="Ran C."/>
            <person name="Liu Y."/>
            <person name="Zhang J."/>
            <person name="Feng J."/>
            <person name="Wang M."/>
            <person name="Wang M."/>
            <person name="Wang L."/>
            <person name="Yao B."/>
        </authorList>
    </citation>
    <scope>NUCLEOTIDE SEQUENCE [LARGE SCALE GENOMIC DNA]</scope>
    <source>
        <strain evidence="2">Wuqing</strain>
    </source>
</reference>
<evidence type="ECO:0000259" key="1">
    <source>
        <dbReference type="Pfam" id="PF03184"/>
    </source>
</evidence>
<protein>
    <recommendedName>
        <fullName evidence="1">DDE-1 domain-containing protein</fullName>
    </recommendedName>
</protein>
<gene>
    <name evidence="2" type="ORF">RF11_13037</name>
</gene>
<dbReference type="GO" id="GO:0003676">
    <property type="term" value="F:nucleic acid binding"/>
    <property type="evidence" value="ECO:0007669"/>
    <property type="project" value="InterPro"/>
</dbReference>
<dbReference type="InterPro" id="IPR004875">
    <property type="entry name" value="DDE_SF_endonuclease_dom"/>
</dbReference>
<feature type="domain" description="DDE-1" evidence="1">
    <location>
        <begin position="94"/>
        <end position="133"/>
    </location>
</feature>
<comment type="caution">
    <text evidence="2">The sequence shown here is derived from an EMBL/GenBank/DDBJ whole genome shotgun (WGS) entry which is preliminary data.</text>
</comment>
<keyword evidence="3" id="KW-1185">Reference proteome</keyword>
<dbReference type="Proteomes" id="UP000031668">
    <property type="component" value="Unassembled WGS sequence"/>
</dbReference>
<organism evidence="2 3">
    <name type="scientific">Thelohanellus kitauei</name>
    <name type="common">Myxosporean</name>
    <dbReference type="NCBI Taxonomy" id="669202"/>
    <lineage>
        <taxon>Eukaryota</taxon>
        <taxon>Metazoa</taxon>
        <taxon>Cnidaria</taxon>
        <taxon>Myxozoa</taxon>
        <taxon>Myxosporea</taxon>
        <taxon>Bivalvulida</taxon>
        <taxon>Platysporina</taxon>
        <taxon>Myxobolidae</taxon>
        <taxon>Thelohanellus</taxon>
    </lineage>
</organism>
<evidence type="ECO:0000313" key="2">
    <source>
        <dbReference type="EMBL" id="KII72139.1"/>
    </source>
</evidence>